<comment type="subcellular location">
    <subcellularLocation>
        <location evidence="11">Cell membrane</location>
        <topology evidence="11">Single-pass membrane protein</topology>
    </subcellularLocation>
</comment>
<comment type="similarity">
    <text evidence="11">Belongs to the KdpC family.</text>
</comment>
<comment type="caution">
    <text evidence="12">The sequence shown here is derived from an EMBL/GenBank/DDBJ whole genome shotgun (WGS) entry which is preliminary data.</text>
</comment>
<keyword evidence="4 11" id="KW-0812">Transmembrane</keyword>
<keyword evidence="7 11" id="KW-0630">Potassium</keyword>
<sequence length="192" mass="20301">MTEDLKTALRPALMLLIAFALLLGLAYPLAMTGIGKVLFPTRANGSLILERGKVVGSALIGQSFTSTRYFHGRPSATGDGYDAAASSGSNLAPNAKALIERTQADIARIRESGVTGDLPADLVTTSASGLDPHISPEATFLQVPRIAEARELPADRVMALAKASVEQPLLGLIGEPRVNVLMLNRALDRMRP</sequence>
<comment type="subunit">
    <text evidence="11">The system is composed of three essential subunits: KdpA, KdpB and KdpC.</text>
</comment>
<evidence type="ECO:0000256" key="6">
    <source>
        <dbReference type="ARBA" id="ARBA00022840"/>
    </source>
</evidence>
<evidence type="ECO:0000256" key="3">
    <source>
        <dbReference type="ARBA" id="ARBA00022538"/>
    </source>
</evidence>
<keyword evidence="3 11" id="KW-0633">Potassium transport</keyword>
<dbReference type="NCBIfam" id="NF001454">
    <property type="entry name" value="PRK00315.1"/>
    <property type="match status" value="1"/>
</dbReference>
<dbReference type="EMBL" id="JACIJC010000001">
    <property type="protein sequence ID" value="MBB5684608.1"/>
    <property type="molecule type" value="Genomic_DNA"/>
</dbReference>
<dbReference type="GO" id="GO:0008556">
    <property type="term" value="F:P-type potassium transmembrane transporter activity"/>
    <property type="evidence" value="ECO:0007669"/>
    <property type="project" value="InterPro"/>
</dbReference>
<evidence type="ECO:0000313" key="13">
    <source>
        <dbReference type="Proteomes" id="UP000549617"/>
    </source>
</evidence>
<evidence type="ECO:0000313" key="12">
    <source>
        <dbReference type="EMBL" id="MBB5684608.1"/>
    </source>
</evidence>
<name>A0A7W9AFA5_9SPHN</name>
<dbReference type="InterPro" id="IPR003820">
    <property type="entry name" value="KdpC"/>
</dbReference>
<organism evidence="12 13">
    <name type="scientific">Sphingobium boeckii</name>
    <dbReference type="NCBI Taxonomy" id="1082345"/>
    <lineage>
        <taxon>Bacteria</taxon>
        <taxon>Pseudomonadati</taxon>
        <taxon>Pseudomonadota</taxon>
        <taxon>Alphaproteobacteria</taxon>
        <taxon>Sphingomonadales</taxon>
        <taxon>Sphingomonadaceae</taxon>
        <taxon>Sphingobium</taxon>
    </lineage>
</organism>
<protein>
    <recommendedName>
        <fullName evidence="11">Potassium-transporting ATPase KdpC subunit</fullName>
    </recommendedName>
    <alternativeName>
        <fullName evidence="11">ATP phosphohydrolase [potassium-transporting] C chain</fullName>
    </alternativeName>
    <alternativeName>
        <fullName evidence="11">Potassium-binding and translocating subunit C</fullName>
    </alternativeName>
    <alternativeName>
        <fullName evidence="11">Potassium-translocating ATPase C chain</fullName>
    </alternativeName>
</protein>
<dbReference type="PANTHER" id="PTHR30042:SF2">
    <property type="entry name" value="POTASSIUM-TRANSPORTING ATPASE KDPC SUBUNIT"/>
    <property type="match status" value="1"/>
</dbReference>
<dbReference type="Pfam" id="PF02669">
    <property type="entry name" value="KdpC"/>
    <property type="match status" value="1"/>
</dbReference>
<dbReference type="PANTHER" id="PTHR30042">
    <property type="entry name" value="POTASSIUM-TRANSPORTING ATPASE C CHAIN"/>
    <property type="match status" value="1"/>
</dbReference>
<dbReference type="NCBIfam" id="TIGR00681">
    <property type="entry name" value="kdpC"/>
    <property type="match status" value="1"/>
</dbReference>
<dbReference type="RefSeq" id="WP_184015070.1">
    <property type="nucleotide sequence ID" value="NZ_JACIJC010000001.1"/>
</dbReference>
<keyword evidence="2 11" id="KW-1003">Cell membrane</keyword>
<gene>
    <name evidence="11" type="primary">kdpC</name>
    <name evidence="12" type="ORF">FHS49_000599</name>
</gene>
<evidence type="ECO:0000256" key="7">
    <source>
        <dbReference type="ARBA" id="ARBA00022958"/>
    </source>
</evidence>
<dbReference type="PIRSF" id="PIRSF001296">
    <property type="entry name" value="K_ATPase_KdpC"/>
    <property type="match status" value="1"/>
</dbReference>
<keyword evidence="9 11" id="KW-0406">Ion transport</keyword>
<evidence type="ECO:0000256" key="11">
    <source>
        <dbReference type="HAMAP-Rule" id="MF_00276"/>
    </source>
</evidence>
<evidence type="ECO:0000256" key="1">
    <source>
        <dbReference type="ARBA" id="ARBA00022448"/>
    </source>
</evidence>
<dbReference type="GO" id="GO:0005524">
    <property type="term" value="F:ATP binding"/>
    <property type="evidence" value="ECO:0007669"/>
    <property type="project" value="UniProtKB-UniRule"/>
</dbReference>
<evidence type="ECO:0000256" key="2">
    <source>
        <dbReference type="ARBA" id="ARBA00022475"/>
    </source>
</evidence>
<dbReference type="GO" id="GO:0005886">
    <property type="term" value="C:plasma membrane"/>
    <property type="evidence" value="ECO:0007669"/>
    <property type="project" value="UniProtKB-SubCell"/>
</dbReference>
<keyword evidence="1 11" id="KW-0813">Transport</keyword>
<evidence type="ECO:0000256" key="10">
    <source>
        <dbReference type="ARBA" id="ARBA00023136"/>
    </source>
</evidence>
<accession>A0A7W9AFA5</accession>
<dbReference type="AlphaFoldDB" id="A0A7W9AFA5"/>
<reference evidence="12 13" key="1">
    <citation type="submission" date="2020-08" db="EMBL/GenBank/DDBJ databases">
        <title>Genomic Encyclopedia of Type Strains, Phase IV (KMG-IV): sequencing the most valuable type-strain genomes for metagenomic binning, comparative biology and taxonomic classification.</title>
        <authorList>
            <person name="Goeker M."/>
        </authorList>
    </citation>
    <scope>NUCLEOTIDE SEQUENCE [LARGE SCALE GENOMIC DNA]</scope>
    <source>
        <strain evidence="12 13">DSM 25079</strain>
    </source>
</reference>
<evidence type="ECO:0000256" key="9">
    <source>
        <dbReference type="ARBA" id="ARBA00023065"/>
    </source>
</evidence>
<evidence type="ECO:0000256" key="8">
    <source>
        <dbReference type="ARBA" id="ARBA00022989"/>
    </source>
</evidence>
<proteinExistence type="inferred from homology"/>
<dbReference type="HAMAP" id="MF_00276">
    <property type="entry name" value="KdpC"/>
    <property type="match status" value="1"/>
</dbReference>
<keyword evidence="10 11" id="KW-0472">Membrane</keyword>
<keyword evidence="8 11" id="KW-1133">Transmembrane helix</keyword>
<dbReference type="Proteomes" id="UP000549617">
    <property type="component" value="Unassembled WGS sequence"/>
</dbReference>
<keyword evidence="13" id="KW-1185">Reference proteome</keyword>
<evidence type="ECO:0000256" key="4">
    <source>
        <dbReference type="ARBA" id="ARBA00022692"/>
    </source>
</evidence>
<keyword evidence="5 11" id="KW-0547">Nucleotide-binding</keyword>
<comment type="function">
    <text evidence="11">Part of the high-affinity ATP-driven potassium transport (or Kdp) system, which catalyzes the hydrolysis of ATP coupled with the electrogenic transport of potassium into the cytoplasm. This subunit acts as a catalytic chaperone that increases the ATP-binding affinity of the ATP-hydrolyzing subunit KdpB by the formation of a transient KdpB/KdpC/ATP ternary complex.</text>
</comment>
<evidence type="ECO:0000256" key="5">
    <source>
        <dbReference type="ARBA" id="ARBA00022741"/>
    </source>
</evidence>
<keyword evidence="6 11" id="KW-0067">ATP-binding</keyword>